<organism evidence="1 2">
    <name type="scientific">Ensete ventricosum</name>
    <name type="common">Abyssinian banana</name>
    <name type="synonym">Musa ensete</name>
    <dbReference type="NCBI Taxonomy" id="4639"/>
    <lineage>
        <taxon>Eukaryota</taxon>
        <taxon>Viridiplantae</taxon>
        <taxon>Streptophyta</taxon>
        <taxon>Embryophyta</taxon>
        <taxon>Tracheophyta</taxon>
        <taxon>Spermatophyta</taxon>
        <taxon>Magnoliopsida</taxon>
        <taxon>Liliopsida</taxon>
        <taxon>Zingiberales</taxon>
        <taxon>Musaceae</taxon>
        <taxon>Ensete</taxon>
    </lineage>
</organism>
<accession>A0A427A2L3</accession>
<evidence type="ECO:0000313" key="1">
    <source>
        <dbReference type="EMBL" id="RRT70499.1"/>
    </source>
</evidence>
<comment type="caution">
    <text evidence="1">The sequence shown here is derived from an EMBL/GenBank/DDBJ whole genome shotgun (WGS) entry which is preliminary data.</text>
</comment>
<dbReference type="Proteomes" id="UP000287651">
    <property type="component" value="Unassembled WGS sequence"/>
</dbReference>
<reference evidence="1 2" key="1">
    <citation type="journal article" date="2014" name="Agronomy (Basel)">
        <title>A Draft Genome Sequence for Ensete ventricosum, the Drought-Tolerant Tree Against Hunger.</title>
        <authorList>
            <person name="Harrison J."/>
            <person name="Moore K.A."/>
            <person name="Paszkiewicz K."/>
            <person name="Jones T."/>
            <person name="Grant M."/>
            <person name="Ambacheew D."/>
            <person name="Muzemil S."/>
            <person name="Studholme D.J."/>
        </authorList>
    </citation>
    <scope>NUCLEOTIDE SEQUENCE [LARGE SCALE GENOMIC DNA]</scope>
</reference>
<gene>
    <name evidence="1" type="ORF">B296_00031618</name>
</gene>
<sequence>MVRPTVVAVSSTSVDGYDVTVGLCIRTSMLGEDRTASNPYVVPADKHNLNSQATRKLLRAPMFMTRNNTTQRNRDTSVIPLVWGLDSRRRTSTSLLIAALESGPTNTRENITVFPVPRETGRLPPPLFLFPFR</sequence>
<protein>
    <submittedName>
        <fullName evidence="1">Uncharacterized protein</fullName>
    </submittedName>
</protein>
<proteinExistence type="predicted"/>
<evidence type="ECO:0000313" key="2">
    <source>
        <dbReference type="Proteomes" id="UP000287651"/>
    </source>
</evidence>
<name>A0A427A2L3_ENSVE</name>
<dbReference type="AlphaFoldDB" id="A0A427A2L3"/>
<dbReference type="EMBL" id="AMZH03003994">
    <property type="protein sequence ID" value="RRT70499.1"/>
    <property type="molecule type" value="Genomic_DNA"/>
</dbReference>